<feature type="transmembrane region" description="Helical" evidence="7">
    <location>
        <begin position="105"/>
        <end position="130"/>
    </location>
</feature>
<proteinExistence type="inferred from homology"/>
<dbReference type="Proteomes" id="UP000695022">
    <property type="component" value="Unplaced"/>
</dbReference>
<feature type="transmembrane region" description="Helical" evidence="7">
    <location>
        <begin position="38"/>
        <end position="60"/>
    </location>
</feature>
<evidence type="ECO:0000313" key="8">
    <source>
        <dbReference type="Proteomes" id="UP000695022"/>
    </source>
</evidence>
<evidence type="ECO:0000256" key="5">
    <source>
        <dbReference type="ARBA" id="ARBA00023136"/>
    </source>
</evidence>
<dbReference type="GeneID" id="106821539"/>
<keyword evidence="4 7" id="KW-1133">Transmembrane helix</keyword>
<dbReference type="PANTHER" id="PTHR12703">
    <property type="entry name" value="TRANSMEMBRANE PROTEIN 33"/>
    <property type="match status" value="1"/>
</dbReference>
<feature type="region of interest" description="Disordered" evidence="6">
    <location>
        <begin position="1"/>
        <end position="21"/>
    </location>
</feature>
<evidence type="ECO:0000256" key="2">
    <source>
        <dbReference type="ARBA" id="ARBA00007322"/>
    </source>
</evidence>
<keyword evidence="3 7" id="KW-0812">Transmembrane</keyword>
<feature type="compositionally biased region" description="Low complexity" evidence="6">
    <location>
        <begin position="9"/>
        <end position="21"/>
    </location>
</feature>
<protein>
    <submittedName>
        <fullName evidence="9">Transmembrane protein 33-like</fullName>
    </submittedName>
</protein>
<comment type="similarity">
    <text evidence="2">Belongs to the PER33/POM33 family.</text>
</comment>
<feature type="transmembrane region" description="Helical" evidence="7">
    <location>
        <begin position="167"/>
        <end position="187"/>
    </location>
</feature>
<evidence type="ECO:0000256" key="3">
    <source>
        <dbReference type="ARBA" id="ARBA00022692"/>
    </source>
</evidence>
<reference evidence="9" key="1">
    <citation type="submission" date="2025-08" db="UniProtKB">
        <authorList>
            <consortium name="RefSeq"/>
        </authorList>
    </citation>
    <scope>IDENTIFICATION</scope>
</reference>
<dbReference type="InterPro" id="IPR051645">
    <property type="entry name" value="PER33/POM33_regulator"/>
</dbReference>
<accession>A0ABM1FBR0</accession>
<keyword evidence="5 7" id="KW-0472">Membrane</keyword>
<evidence type="ECO:0000256" key="4">
    <source>
        <dbReference type="ARBA" id="ARBA00022989"/>
    </source>
</evidence>
<evidence type="ECO:0000313" key="9">
    <source>
        <dbReference type="RefSeq" id="XP_014681881.1"/>
    </source>
</evidence>
<evidence type="ECO:0000256" key="1">
    <source>
        <dbReference type="ARBA" id="ARBA00004141"/>
    </source>
</evidence>
<dbReference type="Pfam" id="PF03661">
    <property type="entry name" value="TMEM33_Pom33"/>
    <property type="match status" value="1"/>
</dbReference>
<keyword evidence="8" id="KW-1185">Reference proteome</keyword>
<name>A0ABM1FBR0_PRICU</name>
<evidence type="ECO:0000256" key="6">
    <source>
        <dbReference type="SAM" id="MobiDB-lite"/>
    </source>
</evidence>
<evidence type="ECO:0000256" key="7">
    <source>
        <dbReference type="SAM" id="Phobius"/>
    </source>
</evidence>
<dbReference type="InterPro" id="IPR005344">
    <property type="entry name" value="TMEM33/Pom33"/>
</dbReference>
<gene>
    <name evidence="9" type="primary">LOC106821539</name>
</gene>
<sequence>MSDAGDNSTTGTGEQTQQNQGRWAAVKEKLSANMIDTVLWLTRLSTVVFCVGFVFPLYGVQASHYQKALISNAATSALRLHQHLPAFQFSREFFARLFIEDSCHYLFYSIIFMTSYPITMVLTPVLLFAILHSTRFSLQLLTLMGSGEAWVTRKLTTLVDANNQRNILRIVACSEIFVMLAIIFLMFTGRTSIILPFVYYRFLSLRYASQRNPYSRQMFYEFRVSIEVIVNKPACPQLIRTLAYKLIGVITRLAPQVAAPAQE</sequence>
<dbReference type="RefSeq" id="XP_014681881.1">
    <property type="nucleotide sequence ID" value="XM_014826395.1"/>
</dbReference>
<organism evidence="8 9">
    <name type="scientific">Priapulus caudatus</name>
    <name type="common">Priapulid worm</name>
    <dbReference type="NCBI Taxonomy" id="37621"/>
    <lineage>
        <taxon>Eukaryota</taxon>
        <taxon>Metazoa</taxon>
        <taxon>Ecdysozoa</taxon>
        <taxon>Scalidophora</taxon>
        <taxon>Priapulida</taxon>
        <taxon>Priapulimorpha</taxon>
        <taxon>Priapulimorphida</taxon>
        <taxon>Priapulidae</taxon>
        <taxon>Priapulus</taxon>
    </lineage>
</organism>
<dbReference type="PANTHER" id="PTHR12703:SF4">
    <property type="entry name" value="TRANSMEMBRANE PROTEIN 33"/>
    <property type="match status" value="1"/>
</dbReference>
<comment type="subcellular location">
    <subcellularLocation>
        <location evidence="1">Membrane</location>
        <topology evidence="1">Multi-pass membrane protein</topology>
    </subcellularLocation>
</comment>